<keyword evidence="1" id="KW-0732">Signal</keyword>
<dbReference type="EMBL" id="MCFC01000012">
    <property type="protein sequence ID" value="ORY31983.1"/>
    <property type="molecule type" value="Genomic_DNA"/>
</dbReference>
<sequence length="136" mass="14821">MRFSLLSVAVTYALIPLCVLAVPLHPALVPKDAMALHKRASVPPVSESDAEVESAEDQLEDACTEVCGTVRVEGAQSEREALCSTSGLRATLECATCIDMTWPDTEWEDSATAEYERIFSACHQDTQQLFGTKKTK</sequence>
<dbReference type="Proteomes" id="UP000193986">
    <property type="component" value="Unassembled WGS sequence"/>
</dbReference>
<evidence type="ECO:0000313" key="2">
    <source>
        <dbReference type="EMBL" id="ORY31983.1"/>
    </source>
</evidence>
<protein>
    <submittedName>
        <fullName evidence="2">Uncharacterized protein</fullName>
    </submittedName>
</protein>
<keyword evidence="3" id="KW-1185">Reference proteome</keyword>
<organism evidence="2 3">
    <name type="scientific">Naematelia encephala</name>
    <dbReference type="NCBI Taxonomy" id="71784"/>
    <lineage>
        <taxon>Eukaryota</taxon>
        <taxon>Fungi</taxon>
        <taxon>Dikarya</taxon>
        <taxon>Basidiomycota</taxon>
        <taxon>Agaricomycotina</taxon>
        <taxon>Tremellomycetes</taxon>
        <taxon>Tremellales</taxon>
        <taxon>Naemateliaceae</taxon>
        <taxon>Naematelia</taxon>
    </lineage>
</organism>
<comment type="caution">
    <text evidence="2">The sequence shown here is derived from an EMBL/GenBank/DDBJ whole genome shotgun (WGS) entry which is preliminary data.</text>
</comment>
<name>A0A1Y2BAZ6_9TREE</name>
<feature type="chain" id="PRO_5011965721" evidence="1">
    <location>
        <begin position="22"/>
        <end position="136"/>
    </location>
</feature>
<evidence type="ECO:0000313" key="3">
    <source>
        <dbReference type="Proteomes" id="UP000193986"/>
    </source>
</evidence>
<dbReference type="AlphaFoldDB" id="A0A1Y2BAZ6"/>
<accession>A0A1Y2BAZ6</accession>
<reference evidence="2 3" key="1">
    <citation type="submission" date="2016-07" db="EMBL/GenBank/DDBJ databases">
        <title>Pervasive Adenine N6-methylation of Active Genes in Fungi.</title>
        <authorList>
            <consortium name="DOE Joint Genome Institute"/>
            <person name="Mondo S.J."/>
            <person name="Dannebaum R.O."/>
            <person name="Kuo R.C."/>
            <person name="Labutti K."/>
            <person name="Haridas S."/>
            <person name="Kuo A."/>
            <person name="Salamov A."/>
            <person name="Ahrendt S.R."/>
            <person name="Lipzen A."/>
            <person name="Sullivan W."/>
            <person name="Andreopoulos W.B."/>
            <person name="Clum A."/>
            <person name="Lindquist E."/>
            <person name="Daum C."/>
            <person name="Ramamoorthy G.K."/>
            <person name="Gryganskyi A."/>
            <person name="Culley D."/>
            <person name="Magnuson J.K."/>
            <person name="James T.Y."/>
            <person name="O'Malley M.A."/>
            <person name="Stajich J.E."/>
            <person name="Spatafora J.W."/>
            <person name="Visel A."/>
            <person name="Grigoriev I.V."/>
        </authorList>
    </citation>
    <scope>NUCLEOTIDE SEQUENCE [LARGE SCALE GENOMIC DNA]</scope>
    <source>
        <strain evidence="2 3">68-887.2</strain>
    </source>
</reference>
<dbReference type="OrthoDB" id="2573925at2759"/>
<dbReference type="InParanoid" id="A0A1Y2BAZ6"/>
<feature type="signal peptide" evidence="1">
    <location>
        <begin position="1"/>
        <end position="21"/>
    </location>
</feature>
<gene>
    <name evidence="2" type="ORF">BCR39DRAFT_524931</name>
</gene>
<evidence type="ECO:0000256" key="1">
    <source>
        <dbReference type="SAM" id="SignalP"/>
    </source>
</evidence>
<proteinExistence type="predicted"/>